<dbReference type="InterPro" id="IPR013320">
    <property type="entry name" value="ConA-like_dom_sf"/>
</dbReference>
<dbReference type="AlphaFoldDB" id="A0A5C6EPU3"/>
<dbReference type="Gene3D" id="2.60.120.200">
    <property type="match status" value="1"/>
</dbReference>
<dbReference type="GO" id="GO:0033918">
    <property type="term" value="F:kappa-carrageenase activity"/>
    <property type="evidence" value="ECO:0007669"/>
    <property type="project" value="UniProtKB-EC"/>
</dbReference>
<keyword evidence="4" id="KW-0326">Glycosidase</keyword>
<feature type="domain" description="GH16" evidence="3">
    <location>
        <begin position="21"/>
        <end position="305"/>
    </location>
</feature>
<dbReference type="PANTHER" id="PTHR10963">
    <property type="entry name" value="GLYCOSYL HYDROLASE-RELATED"/>
    <property type="match status" value="1"/>
</dbReference>
<dbReference type="SUPFAM" id="SSF49899">
    <property type="entry name" value="Concanavalin A-like lectins/glucanases"/>
    <property type="match status" value="1"/>
</dbReference>
<dbReference type="InterPro" id="IPR000757">
    <property type="entry name" value="Beta-glucanase-like"/>
</dbReference>
<organism evidence="4 5">
    <name type="scientific">Rubripirellula reticaptiva</name>
    <dbReference type="NCBI Taxonomy" id="2528013"/>
    <lineage>
        <taxon>Bacteria</taxon>
        <taxon>Pseudomonadati</taxon>
        <taxon>Planctomycetota</taxon>
        <taxon>Planctomycetia</taxon>
        <taxon>Pirellulales</taxon>
        <taxon>Pirellulaceae</taxon>
        <taxon>Rubripirellula</taxon>
    </lineage>
</organism>
<feature type="signal peptide" evidence="2">
    <location>
        <begin position="1"/>
        <end position="24"/>
    </location>
</feature>
<dbReference type="GO" id="GO:0005975">
    <property type="term" value="P:carbohydrate metabolic process"/>
    <property type="evidence" value="ECO:0007669"/>
    <property type="project" value="InterPro"/>
</dbReference>
<evidence type="ECO:0000256" key="1">
    <source>
        <dbReference type="ARBA" id="ARBA00006865"/>
    </source>
</evidence>
<accession>A0A5C6EPU3</accession>
<dbReference type="NCBIfam" id="NF041449">
    <property type="entry name" value="K_carrageenase"/>
    <property type="match status" value="1"/>
</dbReference>
<evidence type="ECO:0000259" key="3">
    <source>
        <dbReference type="PROSITE" id="PS51762"/>
    </source>
</evidence>
<evidence type="ECO:0000313" key="5">
    <source>
        <dbReference type="Proteomes" id="UP000317977"/>
    </source>
</evidence>
<keyword evidence="4" id="KW-0378">Hydrolase</keyword>
<evidence type="ECO:0000313" key="4">
    <source>
        <dbReference type="EMBL" id="TWU51783.1"/>
    </source>
</evidence>
<keyword evidence="5" id="KW-1185">Reference proteome</keyword>
<evidence type="ECO:0000256" key="2">
    <source>
        <dbReference type="SAM" id="SignalP"/>
    </source>
</evidence>
<dbReference type="PANTHER" id="PTHR10963:SF55">
    <property type="entry name" value="GLYCOSIDE HYDROLASE FAMILY 16 PROTEIN"/>
    <property type="match status" value="1"/>
</dbReference>
<sequence length="396" mass="45279" precursor="true">MLKFKRRSLAACAISLAITSNSMAQDPQPTGDVLKAGDVQWKYASEFSDEFEGSQVDTKKWNINTEDWGTWSWEPDNTSEADGSMSLQMVQHDHQRGNEKLAYTSGIARSFSTITYGYFEARIKGCSLYPGACPSFWLHSKGPANRYQAKDGETVTYSEIDIVELQQCEFDNETKSRHLVNRIDCNLHTQLLIDGQKHWIRPNSKPEMCKNEYDSPWDPRDDYHIYAVENTPETIVWYIDGKEVGRKPNLYWHLPMHITLSLGLRHPFEAYKNGQRVPALEETTTDGFPTAMLVDYVRVWQNPKYASLQPSTAATIPSKKLVTKKPMNGSATKPASTDWTMQTYIVKEKANWDKNGWNWNESKVESNFKEIDTNEDGVASGIERQIWYTKTKAANN</sequence>
<comment type="caution">
    <text evidence="4">The sequence shown here is derived from an EMBL/GenBank/DDBJ whole genome shotgun (WGS) entry which is preliminary data.</text>
</comment>
<dbReference type="InterPro" id="IPR050546">
    <property type="entry name" value="Glycosyl_Hydrlase_16"/>
</dbReference>
<keyword evidence="2" id="KW-0732">Signal</keyword>
<proteinExistence type="inferred from homology"/>
<name>A0A5C6EPU3_9BACT</name>
<comment type="similarity">
    <text evidence="1">Belongs to the glycosyl hydrolase 16 family.</text>
</comment>
<feature type="chain" id="PRO_5022705168" evidence="2">
    <location>
        <begin position="25"/>
        <end position="396"/>
    </location>
</feature>
<gene>
    <name evidence="4" type="primary">cgkA</name>
    <name evidence="4" type="ORF">Poly59_33780</name>
</gene>
<dbReference type="EC" id="3.2.1.83" evidence="4"/>
<dbReference type="PROSITE" id="PS51762">
    <property type="entry name" value="GH16_2"/>
    <property type="match status" value="1"/>
</dbReference>
<dbReference type="OrthoDB" id="9809583at2"/>
<protein>
    <submittedName>
        <fullName evidence="4">Kappa-carrageenase</fullName>
        <ecNumber evidence="4">3.2.1.83</ecNumber>
    </submittedName>
</protein>
<dbReference type="InterPro" id="IPR048238">
    <property type="entry name" value="K-carrageenase"/>
</dbReference>
<dbReference type="Proteomes" id="UP000317977">
    <property type="component" value="Unassembled WGS sequence"/>
</dbReference>
<dbReference type="Pfam" id="PF00722">
    <property type="entry name" value="Glyco_hydro_16"/>
    <property type="match status" value="1"/>
</dbReference>
<dbReference type="EMBL" id="SJPX01000003">
    <property type="protein sequence ID" value="TWU51783.1"/>
    <property type="molecule type" value="Genomic_DNA"/>
</dbReference>
<dbReference type="RefSeq" id="WP_146535064.1">
    <property type="nucleotide sequence ID" value="NZ_SJPX01000003.1"/>
</dbReference>
<reference evidence="4 5" key="1">
    <citation type="submission" date="2019-02" db="EMBL/GenBank/DDBJ databases">
        <title>Deep-cultivation of Planctomycetes and their phenomic and genomic characterization uncovers novel biology.</title>
        <authorList>
            <person name="Wiegand S."/>
            <person name="Jogler M."/>
            <person name="Boedeker C."/>
            <person name="Pinto D."/>
            <person name="Vollmers J."/>
            <person name="Rivas-Marin E."/>
            <person name="Kohn T."/>
            <person name="Peeters S.H."/>
            <person name="Heuer A."/>
            <person name="Rast P."/>
            <person name="Oberbeckmann S."/>
            <person name="Bunk B."/>
            <person name="Jeske O."/>
            <person name="Meyerdierks A."/>
            <person name="Storesund J.E."/>
            <person name="Kallscheuer N."/>
            <person name="Luecker S."/>
            <person name="Lage O.M."/>
            <person name="Pohl T."/>
            <person name="Merkel B.J."/>
            <person name="Hornburger P."/>
            <person name="Mueller R.-W."/>
            <person name="Bruemmer F."/>
            <person name="Labrenz M."/>
            <person name="Spormann A.M."/>
            <person name="Op Den Camp H."/>
            <person name="Overmann J."/>
            <person name="Amann R."/>
            <person name="Jetten M.S.M."/>
            <person name="Mascher T."/>
            <person name="Medema M.H."/>
            <person name="Devos D.P."/>
            <person name="Kaster A.-K."/>
            <person name="Ovreas L."/>
            <person name="Rohde M."/>
            <person name="Galperin M.Y."/>
            <person name="Jogler C."/>
        </authorList>
    </citation>
    <scope>NUCLEOTIDE SEQUENCE [LARGE SCALE GENOMIC DNA]</scope>
    <source>
        <strain evidence="4 5">Poly59</strain>
    </source>
</reference>